<organism evidence="3 4">
    <name type="scientific">Lasius niger</name>
    <name type="common">Black garden ant</name>
    <dbReference type="NCBI Taxonomy" id="67767"/>
    <lineage>
        <taxon>Eukaryota</taxon>
        <taxon>Metazoa</taxon>
        <taxon>Ecdysozoa</taxon>
        <taxon>Arthropoda</taxon>
        <taxon>Hexapoda</taxon>
        <taxon>Insecta</taxon>
        <taxon>Pterygota</taxon>
        <taxon>Neoptera</taxon>
        <taxon>Endopterygota</taxon>
        <taxon>Hymenoptera</taxon>
        <taxon>Apocrita</taxon>
        <taxon>Aculeata</taxon>
        <taxon>Formicoidea</taxon>
        <taxon>Formicidae</taxon>
        <taxon>Formicinae</taxon>
        <taxon>Lasius</taxon>
        <taxon>Lasius</taxon>
    </lineage>
</organism>
<dbReference type="Pfam" id="PF00098">
    <property type="entry name" value="zf-CCHC"/>
    <property type="match status" value="2"/>
</dbReference>
<protein>
    <submittedName>
        <fullName evidence="3">Copia protein</fullName>
    </submittedName>
</protein>
<evidence type="ECO:0000313" key="3">
    <source>
        <dbReference type="EMBL" id="KMQ84281.1"/>
    </source>
</evidence>
<keyword evidence="1" id="KW-0863">Zinc-finger</keyword>
<dbReference type="InterPro" id="IPR054722">
    <property type="entry name" value="PolX-like_BBD"/>
</dbReference>
<dbReference type="PaxDb" id="67767-A0A0J7K265"/>
<dbReference type="Proteomes" id="UP000036403">
    <property type="component" value="Unassembled WGS sequence"/>
</dbReference>
<comment type="caution">
    <text evidence="3">The sequence shown here is derived from an EMBL/GenBank/DDBJ whole genome shotgun (WGS) entry which is preliminary data.</text>
</comment>
<dbReference type="Gene3D" id="4.10.60.10">
    <property type="entry name" value="Zinc finger, CCHC-type"/>
    <property type="match status" value="2"/>
</dbReference>
<dbReference type="OrthoDB" id="8195427at2759"/>
<dbReference type="SUPFAM" id="SSF57756">
    <property type="entry name" value="Retrovirus zinc finger-like domains"/>
    <property type="match status" value="2"/>
</dbReference>
<dbReference type="EMBL" id="LBMM01016877">
    <property type="protein sequence ID" value="KMQ84281.1"/>
    <property type="molecule type" value="Genomic_DNA"/>
</dbReference>
<sequence length="270" mass="30714">MTTSMSGESLDCVEKLKDAEGYPIWKFQMGIILETNNLYEVVTTRLAVESVTTEERTLVNLTARLLVEETRHKAANDEEQLTFKADEKRCFKCGKKGHVARSCRTKNENVSKGIKCFICIKSGHMAKDCKAKVKTGCKICKKQNHEEKDCFFRKKEKNENKEESNQVSFLIEDSDSKEWIIDSGTTSHMTNDKKKLKEMKKVYTEVGVAKKQGSMQAKGRGKIELRNCVLNDVLYVPDLKKNLLSVSAITQKGANVLFEEDRVLITKKDK</sequence>
<feature type="non-terminal residue" evidence="3">
    <location>
        <position position="270"/>
    </location>
</feature>
<dbReference type="InterPro" id="IPR036875">
    <property type="entry name" value="Znf_CCHC_sf"/>
</dbReference>
<proteinExistence type="predicted"/>
<accession>A0A0J7K265</accession>
<dbReference type="Pfam" id="PF22936">
    <property type="entry name" value="Pol_BBD"/>
    <property type="match status" value="1"/>
</dbReference>
<dbReference type="InterPro" id="IPR001878">
    <property type="entry name" value="Znf_CCHC"/>
</dbReference>
<evidence type="ECO:0000256" key="1">
    <source>
        <dbReference type="PROSITE-ProRule" id="PRU00047"/>
    </source>
</evidence>
<name>A0A0J7K265_LASNI</name>
<evidence type="ECO:0000313" key="4">
    <source>
        <dbReference type="Proteomes" id="UP000036403"/>
    </source>
</evidence>
<dbReference type="PANTHER" id="PTHR47592">
    <property type="entry name" value="PBF68 PROTEIN"/>
    <property type="match status" value="1"/>
</dbReference>
<dbReference type="GO" id="GO:0008270">
    <property type="term" value="F:zinc ion binding"/>
    <property type="evidence" value="ECO:0007669"/>
    <property type="project" value="UniProtKB-KW"/>
</dbReference>
<dbReference type="GO" id="GO:0003676">
    <property type="term" value="F:nucleic acid binding"/>
    <property type="evidence" value="ECO:0007669"/>
    <property type="project" value="InterPro"/>
</dbReference>
<keyword evidence="1" id="KW-0479">Metal-binding</keyword>
<evidence type="ECO:0000259" key="2">
    <source>
        <dbReference type="PROSITE" id="PS50158"/>
    </source>
</evidence>
<feature type="domain" description="CCHC-type" evidence="2">
    <location>
        <begin position="89"/>
        <end position="104"/>
    </location>
</feature>
<gene>
    <name evidence="3" type="ORF">RF55_18052</name>
</gene>
<feature type="domain" description="CCHC-type" evidence="2">
    <location>
        <begin position="115"/>
        <end position="130"/>
    </location>
</feature>
<reference evidence="3 4" key="1">
    <citation type="submission" date="2015-04" db="EMBL/GenBank/DDBJ databases">
        <title>Lasius niger genome sequencing.</title>
        <authorList>
            <person name="Konorov E.A."/>
            <person name="Nikitin M.A."/>
            <person name="Kirill M.V."/>
            <person name="Chang P."/>
        </authorList>
    </citation>
    <scope>NUCLEOTIDE SEQUENCE [LARGE SCALE GENOMIC DNA]</scope>
    <source>
        <tissue evidence="3">Whole</tissue>
    </source>
</reference>
<keyword evidence="1" id="KW-0862">Zinc</keyword>
<dbReference type="SMART" id="SM00343">
    <property type="entry name" value="ZnF_C2HC"/>
    <property type="match status" value="2"/>
</dbReference>
<keyword evidence="4" id="KW-1185">Reference proteome</keyword>
<dbReference type="AlphaFoldDB" id="A0A0J7K265"/>
<dbReference type="PROSITE" id="PS50158">
    <property type="entry name" value="ZF_CCHC"/>
    <property type="match status" value="2"/>
</dbReference>